<dbReference type="PANTHER" id="PTHR46696:SF6">
    <property type="entry name" value="P450, PUTATIVE (EUROFUNG)-RELATED"/>
    <property type="match status" value="1"/>
</dbReference>
<evidence type="ECO:0000256" key="3">
    <source>
        <dbReference type="SAM" id="MobiDB-lite"/>
    </source>
</evidence>
<comment type="similarity">
    <text evidence="1 2">Belongs to the cytochrome P450 family.</text>
</comment>
<dbReference type="PRINTS" id="PR00359">
    <property type="entry name" value="BP450"/>
</dbReference>
<name>A0ABX6W187_STRMQ</name>
<dbReference type="Gene3D" id="1.10.630.10">
    <property type="entry name" value="Cytochrome P450"/>
    <property type="match status" value="1"/>
</dbReference>
<organism evidence="4 5">
    <name type="scientific">Streptomyces malaysiensis</name>
    <dbReference type="NCBI Taxonomy" id="92644"/>
    <lineage>
        <taxon>Bacteria</taxon>
        <taxon>Bacillati</taxon>
        <taxon>Actinomycetota</taxon>
        <taxon>Actinomycetes</taxon>
        <taxon>Kitasatosporales</taxon>
        <taxon>Streptomycetaceae</taxon>
        <taxon>Streptomyces</taxon>
        <taxon>Streptomyces violaceusniger group</taxon>
    </lineage>
</organism>
<dbReference type="InterPro" id="IPR017972">
    <property type="entry name" value="Cyt_P450_CS"/>
</dbReference>
<keyword evidence="2" id="KW-0503">Monooxygenase</keyword>
<dbReference type="Proteomes" id="UP000663421">
    <property type="component" value="Chromosome"/>
</dbReference>
<reference evidence="4 5" key="1">
    <citation type="submission" date="2020-11" db="EMBL/GenBank/DDBJ databases">
        <title>Complete genome sequence unveiled secondary metabolic potentials in Streptomyces solisilvae HNM0141.</title>
        <authorList>
            <person name="Huang X."/>
        </authorList>
    </citation>
    <scope>NUCLEOTIDE SEQUENCE [LARGE SCALE GENOMIC DNA]</scope>
    <source>
        <strain evidence="4 5">HNM0141</strain>
    </source>
</reference>
<dbReference type="EMBL" id="CP065050">
    <property type="protein sequence ID" value="QPI54559.1"/>
    <property type="molecule type" value="Genomic_DNA"/>
</dbReference>
<sequence>MPDRRTHVPEQTHTRARQPHAPCLDTPVAHDAQTRESTVSETLSLPGTVKAERRCPYDPPEDHRRLRDMGELGKLELPGGLVMWFLTKHDDIRAMLADARFSGARVPFPAMSPEIPAGFFFSMDPPDHTRYRRTLTAEFSVRGARELTGRIERLADRHLDAMEAAGTSADLVAAYAYPVPAMVISEILGVPYTYHQKFDHEVRTLRETGGDDQAVGAMASAWWDEMRGFVRAKRAEPADDMISRLLHDEVEGGALTDEEVVGIAMTIIFAGHEPVENLIGLGMLALFQDREQLARLRENPDLIDSAVEEFLRYFPVNNFGTVRTATEDAVINGHPIAKGEIVAGLVSTANRDPERFADPDRLVLDRPHASHLAFGHGVHQCLGQQLARVELKVLLQRLLIRFPALRLAVAPEEIRYRENTSFYGVHELPVTWAAE</sequence>
<feature type="region of interest" description="Disordered" evidence="3">
    <location>
        <begin position="1"/>
        <end position="42"/>
    </location>
</feature>
<dbReference type="PANTHER" id="PTHR46696">
    <property type="entry name" value="P450, PUTATIVE (EUROFUNG)-RELATED"/>
    <property type="match status" value="1"/>
</dbReference>
<feature type="compositionally biased region" description="Basic and acidic residues" evidence="3">
    <location>
        <begin position="1"/>
        <end position="13"/>
    </location>
</feature>
<dbReference type="PRINTS" id="PR00385">
    <property type="entry name" value="P450"/>
</dbReference>
<gene>
    <name evidence="4" type="ORF">I1A49_06055</name>
</gene>
<evidence type="ECO:0000313" key="4">
    <source>
        <dbReference type="EMBL" id="QPI54559.1"/>
    </source>
</evidence>
<dbReference type="InterPro" id="IPR001128">
    <property type="entry name" value="Cyt_P450"/>
</dbReference>
<protein>
    <submittedName>
        <fullName evidence="4">Cytochrome P450</fullName>
    </submittedName>
</protein>
<proteinExistence type="inferred from homology"/>
<keyword evidence="2" id="KW-0479">Metal-binding</keyword>
<keyword evidence="2" id="KW-0408">Iron</keyword>
<dbReference type="InterPro" id="IPR002397">
    <property type="entry name" value="Cyt_P450_B"/>
</dbReference>
<evidence type="ECO:0000313" key="5">
    <source>
        <dbReference type="Proteomes" id="UP000663421"/>
    </source>
</evidence>
<accession>A0ABX6W187</accession>
<dbReference type="Pfam" id="PF00067">
    <property type="entry name" value="p450"/>
    <property type="match status" value="1"/>
</dbReference>
<keyword evidence="2" id="KW-0349">Heme</keyword>
<dbReference type="CDD" id="cd11030">
    <property type="entry name" value="CYP105-like"/>
    <property type="match status" value="1"/>
</dbReference>
<dbReference type="SUPFAM" id="SSF48264">
    <property type="entry name" value="Cytochrome P450"/>
    <property type="match status" value="1"/>
</dbReference>
<keyword evidence="2" id="KW-0560">Oxidoreductase</keyword>
<keyword evidence="5" id="KW-1185">Reference proteome</keyword>
<evidence type="ECO:0000256" key="2">
    <source>
        <dbReference type="RuleBase" id="RU000461"/>
    </source>
</evidence>
<dbReference type="PROSITE" id="PS00086">
    <property type="entry name" value="CYTOCHROME_P450"/>
    <property type="match status" value="1"/>
</dbReference>
<evidence type="ECO:0000256" key="1">
    <source>
        <dbReference type="ARBA" id="ARBA00010617"/>
    </source>
</evidence>
<dbReference type="InterPro" id="IPR036396">
    <property type="entry name" value="Cyt_P450_sf"/>
</dbReference>